<comment type="caution">
    <text evidence="1">The sequence shown here is derived from an EMBL/GenBank/DDBJ whole genome shotgun (WGS) entry which is preliminary data.</text>
</comment>
<accession>X1BCK8</accession>
<sequence>MLLLHAVDLFYVQGKLLHSRFVLKKWLKGSKKYYLQQFKTDVPLISSKLEKITPYPKEYIVETFEEIQSYFKKCEMRGV</sequence>
<dbReference type="AlphaFoldDB" id="X1BCK8"/>
<protein>
    <submittedName>
        <fullName evidence="1">Uncharacterized protein</fullName>
    </submittedName>
</protein>
<dbReference type="EMBL" id="BART01013849">
    <property type="protein sequence ID" value="GAG81863.1"/>
    <property type="molecule type" value="Genomic_DNA"/>
</dbReference>
<proteinExistence type="predicted"/>
<gene>
    <name evidence="1" type="ORF">S01H4_28052</name>
</gene>
<reference evidence="1" key="1">
    <citation type="journal article" date="2014" name="Front. Microbiol.">
        <title>High frequency of phylogenetically diverse reductive dehalogenase-homologous genes in deep subseafloor sedimentary metagenomes.</title>
        <authorList>
            <person name="Kawai M."/>
            <person name="Futagami T."/>
            <person name="Toyoda A."/>
            <person name="Takaki Y."/>
            <person name="Nishi S."/>
            <person name="Hori S."/>
            <person name="Arai W."/>
            <person name="Tsubouchi T."/>
            <person name="Morono Y."/>
            <person name="Uchiyama I."/>
            <person name="Ito T."/>
            <person name="Fujiyama A."/>
            <person name="Inagaki F."/>
            <person name="Takami H."/>
        </authorList>
    </citation>
    <scope>NUCLEOTIDE SEQUENCE</scope>
    <source>
        <strain evidence="1">Expedition CK06-06</strain>
    </source>
</reference>
<evidence type="ECO:0000313" key="1">
    <source>
        <dbReference type="EMBL" id="GAG81863.1"/>
    </source>
</evidence>
<name>X1BCK8_9ZZZZ</name>
<organism evidence="1">
    <name type="scientific">marine sediment metagenome</name>
    <dbReference type="NCBI Taxonomy" id="412755"/>
    <lineage>
        <taxon>unclassified sequences</taxon>
        <taxon>metagenomes</taxon>
        <taxon>ecological metagenomes</taxon>
    </lineage>
</organism>